<dbReference type="EMBL" id="LN854557">
    <property type="protein sequence ID" value="CRL45786.1"/>
    <property type="molecule type" value="Genomic_DNA"/>
</dbReference>
<sequence length="166" mass="19663">MNLDEMSEKELVEFIRKSGVEMPQWLLDMKPGEKHRQLTREQQLEFAEIHCIQLRACAALYYIDECIKRFGRGPDGQLIFCHENTVVEINKPVIEKLLKVQIEDVLIDEMPEDKYISVMRFYKWDEINRKRSSSPWLVEFIDEVLIACAEEMLNSFIDTPKSKQIH</sequence>
<protein>
    <submittedName>
        <fullName evidence="1">Uncharacterized protein</fullName>
    </submittedName>
</protein>
<dbReference type="BioCyc" id="SGLO343509:SGP1_RS14955-MONOMER"/>
<dbReference type="Proteomes" id="UP000245838">
    <property type="component" value="Chromosome sggmmb4_Chromosome"/>
</dbReference>
<dbReference type="RefSeq" id="WP_041867058.1">
    <property type="nucleotide sequence ID" value="NC_007712.1"/>
</dbReference>
<accession>A0A193QKT2</accession>
<reference evidence="1 2" key="1">
    <citation type="submission" date="2015-05" db="EMBL/GenBank/DDBJ databases">
        <authorList>
            <person name="Goodhead I."/>
        </authorList>
    </citation>
    <scope>NUCLEOTIDE SEQUENCE [LARGE SCALE GENOMIC DNA]</scope>
    <source>
        <strain evidence="2">morsitans</strain>
    </source>
</reference>
<dbReference type="OrthoDB" id="6463805at2"/>
<evidence type="ECO:0000313" key="2">
    <source>
        <dbReference type="Proteomes" id="UP000245838"/>
    </source>
</evidence>
<organism evidence="1 2">
    <name type="scientific">Sodalis glossinidius (strain morsitans)</name>
    <dbReference type="NCBI Taxonomy" id="343509"/>
    <lineage>
        <taxon>Bacteria</taxon>
        <taxon>Pseudomonadati</taxon>
        <taxon>Pseudomonadota</taxon>
        <taxon>Gammaproteobacteria</taxon>
        <taxon>Enterobacterales</taxon>
        <taxon>Bruguierivoracaceae</taxon>
        <taxon>Sodalis</taxon>
    </lineage>
</organism>
<gene>
    <name evidence="1" type="ORF">SGGMMB4_03832</name>
</gene>
<dbReference type="AlphaFoldDB" id="A0A193QKT2"/>
<proteinExistence type="predicted"/>
<evidence type="ECO:0000313" key="1">
    <source>
        <dbReference type="EMBL" id="CRL45786.1"/>
    </source>
</evidence>
<name>A0A193QKT2_SODGM</name>